<protein>
    <recommendedName>
        <fullName evidence="3">Nuclease HARBI1</fullName>
    </recommendedName>
</protein>
<accession>A0ABQ8T770</accession>
<gene>
    <name evidence="1" type="ORF">ANN_03934</name>
</gene>
<name>A0ABQ8T770_PERAM</name>
<comment type="caution">
    <text evidence="1">The sequence shown here is derived from an EMBL/GenBank/DDBJ whole genome shotgun (WGS) entry which is preliminary data.</text>
</comment>
<dbReference type="EMBL" id="JAJSOF020000013">
    <property type="protein sequence ID" value="KAJ4442348.1"/>
    <property type="molecule type" value="Genomic_DNA"/>
</dbReference>
<keyword evidence="2" id="KW-1185">Reference proteome</keyword>
<organism evidence="1 2">
    <name type="scientific">Periplaneta americana</name>
    <name type="common">American cockroach</name>
    <name type="synonym">Blatta americana</name>
    <dbReference type="NCBI Taxonomy" id="6978"/>
    <lineage>
        <taxon>Eukaryota</taxon>
        <taxon>Metazoa</taxon>
        <taxon>Ecdysozoa</taxon>
        <taxon>Arthropoda</taxon>
        <taxon>Hexapoda</taxon>
        <taxon>Insecta</taxon>
        <taxon>Pterygota</taxon>
        <taxon>Neoptera</taxon>
        <taxon>Polyneoptera</taxon>
        <taxon>Dictyoptera</taxon>
        <taxon>Blattodea</taxon>
        <taxon>Blattoidea</taxon>
        <taxon>Blattidae</taxon>
        <taxon>Blattinae</taxon>
        <taxon>Periplaneta</taxon>
    </lineage>
</organism>
<sequence length="129" mass="14601">MNQLLTALHFYATGCSQLTGGNYIGVSKPTAHRIIHRVSGAIASLRERYIKFPHTREEIKREQLEFYKLARFPKVVGTMDCTYIKISSPDKLLLSSTVILESIVFSSYAKTKKTCVLGGNDAELYRNRK</sequence>
<proteinExistence type="predicted"/>
<reference evidence="1 2" key="1">
    <citation type="journal article" date="2022" name="Allergy">
        <title>Genome assembly and annotation of Periplaneta americana reveal a comprehensive cockroach allergen profile.</title>
        <authorList>
            <person name="Wang L."/>
            <person name="Xiong Q."/>
            <person name="Saelim N."/>
            <person name="Wang L."/>
            <person name="Nong W."/>
            <person name="Wan A.T."/>
            <person name="Shi M."/>
            <person name="Liu X."/>
            <person name="Cao Q."/>
            <person name="Hui J.H.L."/>
            <person name="Sookrung N."/>
            <person name="Leung T.F."/>
            <person name="Tungtrongchitr A."/>
            <person name="Tsui S.K.W."/>
        </authorList>
    </citation>
    <scope>NUCLEOTIDE SEQUENCE [LARGE SCALE GENOMIC DNA]</scope>
    <source>
        <strain evidence="1">PWHHKU_190912</strain>
    </source>
</reference>
<evidence type="ECO:0000313" key="1">
    <source>
        <dbReference type="EMBL" id="KAJ4442348.1"/>
    </source>
</evidence>
<evidence type="ECO:0000313" key="2">
    <source>
        <dbReference type="Proteomes" id="UP001148838"/>
    </source>
</evidence>
<evidence type="ECO:0008006" key="3">
    <source>
        <dbReference type="Google" id="ProtNLM"/>
    </source>
</evidence>
<dbReference type="Proteomes" id="UP001148838">
    <property type="component" value="Unassembled WGS sequence"/>
</dbReference>